<evidence type="ECO:0000313" key="7">
    <source>
        <dbReference type="Proteomes" id="UP000778970"/>
    </source>
</evidence>
<keyword evidence="4 5" id="KW-0472">Membrane</keyword>
<keyword evidence="3 5" id="KW-1133">Transmembrane helix</keyword>
<feature type="transmembrane region" description="Helical" evidence="5">
    <location>
        <begin position="52"/>
        <end position="75"/>
    </location>
</feature>
<dbReference type="AlphaFoldDB" id="A0A934QHR2"/>
<keyword evidence="7" id="KW-1185">Reference proteome</keyword>
<evidence type="ECO:0000256" key="2">
    <source>
        <dbReference type="ARBA" id="ARBA00022692"/>
    </source>
</evidence>
<feature type="transmembrane region" description="Helical" evidence="5">
    <location>
        <begin position="95"/>
        <end position="116"/>
    </location>
</feature>
<accession>A0A934QHR2</accession>
<comment type="subcellular location">
    <subcellularLocation>
        <location evidence="1">Membrane</location>
        <topology evidence="1">Multi-pass membrane protein</topology>
    </subcellularLocation>
</comment>
<evidence type="ECO:0000256" key="4">
    <source>
        <dbReference type="ARBA" id="ARBA00023136"/>
    </source>
</evidence>
<sequence length="276" mass="30012">MHWARSRATGSHSARVASAPCGCVDRGLSAEAMIQGVIKAIGQLSDADLRKIVWRALALAVVVFAGLWGLSWWLLDWAGGGLVAYIGTDGFWGGLIETLVELGGLAAVLIASFLLFPAVMGMTQGFFLEDAAGVVERKHYRDLPEAHDQPILEGVRDAVSLAFTTIILNVVILPVYLILSFIPPLNVIVFYALNGYLLGREYFEVVAVRRLTHDHVRTLRRRHRGRLTAAGVIITVMLTIPLVNLLAPVVATAFMVHVFERLRRNAGLPATRAAAA</sequence>
<dbReference type="InterPro" id="IPR059112">
    <property type="entry name" value="CysZ/EI24"/>
</dbReference>
<organism evidence="6 7">
    <name type="scientific">Rhodovibrio salinarum</name>
    <dbReference type="NCBI Taxonomy" id="1087"/>
    <lineage>
        <taxon>Bacteria</taxon>
        <taxon>Pseudomonadati</taxon>
        <taxon>Pseudomonadota</taxon>
        <taxon>Alphaproteobacteria</taxon>
        <taxon>Rhodospirillales</taxon>
        <taxon>Rhodovibrionaceae</taxon>
        <taxon>Rhodovibrio</taxon>
    </lineage>
</organism>
<evidence type="ECO:0008006" key="8">
    <source>
        <dbReference type="Google" id="ProtNLM"/>
    </source>
</evidence>
<reference evidence="6" key="2">
    <citation type="journal article" date="2020" name="Microorganisms">
        <title>Osmotic Adaptation and Compatible Solute Biosynthesis of Phototrophic Bacteria as Revealed from Genome Analyses.</title>
        <authorList>
            <person name="Imhoff J.F."/>
            <person name="Rahn T."/>
            <person name="Kunzel S."/>
            <person name="Keller A."/>
            <person name="Neulinger S.C."/>
        </authorList>
    </citation>
    <scope>NUCLEOTIDE SEQUENCE</scope>
    <source>
        <strain evidence="6">DSM 9154</strain>
    </source>
</reference>
<proteinExistence type="predicted"/>
<evidence type="ECO:0000256" key="1">
    <source>
        <dbReference type="ARBA" id="ARBA00004141"/>
    </source>
</evidence>
<protein>
    <recommendedName>
        <fullName evidence="8">CysZ protein</fullName>
    </recommendedName>
</protein>
<name>A0A934QHR2_9PROT</name>
<dbReference type="EMBL" id="NRRE01000020">
    <property type="protein sequence ID" value="MBK1696917.1"/>
    <property type="molecule type" value="Genomic_DNA"/>
</dbReference>
<feature type="transmembrane region" description="Helical" evidence="5">
    <location>
        <begin position="229"/>
        <end position="259"/>
    </location>
</feature>
<dbReference type="Pfam" id="PF07264">
    <property type="entry name" value="EI24"/>
    <property type="match status" value="1"/>
</dbReference>
<keyword evidence="2 5" id="KW-0812">Transmembrane</keyword>
<evidence type="ECO:0000256" key="3">
    <source>
        <dbReference type="ARBA" id="ARBA00022989"/>
    </source>
</evidence>
<comment type="caution">
    <text evidence="6">The sequence shown here is derived from an EMBL/GenBank/DDBJ whole genome shotgun (WGS) entry which is preliminary data.</text>
</comment>
<evidence type="ECO:0000313" key="6">
    <source>
        <dbReference type="EMBL" id="MBK1696917.1"/>
    </source>
</evidence>
<reference evidence="6" key="1">
    <citation type="submission" date="2017-08" db="EMBL/GenBank/DDBJ databases">
        <authorList>
            <person name="Imhoff J.F."/>
            <person name="Rahn T."/>
            <person name="Kuenzel S."/>
            <person name="Neulinger S.C."/>
        </authorList>
    </citation>
    <scope>NUCLEOTIDE SEQUENCE</scope>
    <source>
        <strain evidence="6">DSM 9154</strain>
    </source>
</reference>
<gene>
    <name evidence="6" type="ORF">CKO21_06625</name>
</gene>
<feature type="transmembrane region" description="Helical" evidence="5">
    <location>
        <begin position="158"/>
        <end position="182"/>
    </location>
</feature>
<evidence type="ECO:0000256" key="5">
    <source>
        <dbReference type="SAM" id="Phobius"/>
    </source>
</evidence>
<dbReference type="Proteomes" id="UP000778970">
    <property type="component" value="Unassembled WGS sequence"/>
</dbReference>
<feature type="transmembrane region" description="Helical" evidence="5">
    <location>
        <begin position="188"/>
        <end position="208"/>
    </location>
</feature>